<dbReference type="PANTHER" id="PTHR38603">
    <property type="entry name" value="CHAPERONE NAPD"/>
    <property type="match status" value="1"/>
</dbReference>
<evidence type="ECO:0000256" key="1">
    <source>
        <dbReference type="ARBA" id="ARBA00004496"/>
    </source>
</evidence>
<reference evidence="5 6" key="1">
    <citation type="journal article" date="2008" name="Int. J. Syst. Evol. Microbiol.">
        <title>Luteimonas marina sp. nov., isolated from seawater.</title>
        <authorList>
            <person name="Baik K.S."/>
            <person name="Park S.C."/>
            <person name="Kim M.S."/>
            <person name="Kim E.M."/>
            <person name="Park C."/>
            <person name="Chun J."/>
            <person name="Seong C.N."/>
        </authorList>
    </citation>
    <scope>NUCLEOTIDE SEQUENCE [LARGE SCALE GENOMIC DNA]</scope>
    <source>
        <strain evidence="5 6">FR1330</strain>
    </source>
</reference>
<dbReference type="RefSeq" id="WP_146387681.1">
    <property type="nucleotide sequence ID" value="NZ_VOHK01000004.1"/>
</dbReference>
<name>A0A5C5U101_9GAMM</name>
<dbReference type="GO" id="GO:0005737">
    <property type="term" value="C:cytoplasm"/>
    <property type="evidence" value="ECO:0007669"/>
    <property type="project" value="UniProtKB-SubCell"/>
</dbReference>
<keyword evidence="2 4" id="KW-0963">Cytoplasm</keyword>
<proteinExistence type="inferred from homology"/>
<comment type="caution">
    <text evidence="5">The sequence shown here is derived from an EMBL/GenBank/DDBJ whole genome shotgun (WGS) entry which is preliminary data.</text>
</comment>
<gene>
    <name evidence="4" type="primary">napD</name>
    <name evidence="5" type="ORF">FQY83_10320</name>
</gene>
<dbReference type="GO" id="GO:0051224">
    <property type="term" value="P:negative regulation of protein transport"/>
    <property type="evidence" value="ECO:0007669"/>
    <property type="project" value="UniProtKB-UniRule"/>
</dbReference>
<dbReference type="PANTHER" id="PTHR38603:SF1">
    <property type="entry name" value="CHAPERONE NAPD"/>
    <property type="match status" value="1"/>
</dbReference>
<comment type="similarity">
    <text evidence="4">Belongs to the NapD family.</text>
</comment>
<keyword evidence="3 4" id="KW-0143">Chaperone</keyword>
<dbReference type="Pfam" id="PF03927">
    <property type="entry name" value="NapD"/>
    <property type="match status" value="1"/>
</dbReference>
<comment type="function">
    <text evidence="4">Chaperone for NapA, the catalytic subunit of the periplasmic nitrate reductase. It binds directly and specifically to the twin-arginine signal peptide of NapA, preventing premature interaction with the Tat translocase and premature export.</text>
</comment>
<dbReference type="InterPro" id="IPR005623">
    <property type="entry name" value="Chaperone_NapD_NO3_reduct"/>
</dbReference>
<evidence type="ECO:0000256" key="2">
    <source>
        <dbReference type="ARBA" id="ARBA00022490"/>
    </source>
</evidence>
<protein>
    <recommendedName>
        <fullName evidence="4">Chaperone NapD</fullName>
    </recommendedName>
    <alternativeName>
        <fullName evidence="4">NapA signal peptide-binding chaperone NapD</fullName>
    </alternativeName>
</protein>
<dbReference type="GO" id="GO:0005048">
    <property type="term" value="F:signal sequence binding"/>
    <property type="evidence" value="ECO:0007669"/>
    <property type="project" value="UniProtKB-UniRule"/>
</dbReference>
<evidence type="ECO:0000313" key="6">
    <source>
        <dbReference type="Proteomes" id="UP000319980"/>
    </source>
</evidence>
<dbReference type="Gene3D" id="3.30.70.920">
    <property type="match status" value="1"/>
</dbReference>
<organism evidence="5 6">
    <name type="scientific">Luteimonas marina</name>
    <dbReference type="NCBI Taxonomy" id="488485"/>
    <lineage>
        <taxon>Bacteria</taxon>
        <taxon>Pseudomonadati</taxon>
        <taxon>Pseudomonadota</taxon>
        <taxon>Gammaproteobacteria</taxon>
        <taxon>Lysobacterales</taxon>
        <taxon>Lysobacteraceae</taxon>
        <taxon>Luteimonas</taxon>
    </lineage>
</organism>
<evidence type="ECO:0000313" key="5">
    <source>
        <dbReference type="EMBL" id="TWT20133.1"/>
    </source>
</evidence>
<dbReference type="OrthoDB" id="5770785at2"/>
<dbReference type="AlphaFoldDB" id="A0A5C5U101"/>
<dbReference type="EMBL" id="VOHK01000004">
    <property type="protein sequence ID" value="TWT20133.1"/>
    <property type="molecule type" value="Genomic_DNA"/>
</dbReference>
<comment type="subcellular location">
    <subcellularLocation>
        <location evidence="1 4">Cytoplasm</location>
    </subcellularLocation>
</comment>
<comment type="subunit">
    <text evidence="4">Interacts with the cytoplasmic NapA precursor.</text>
</comment>
<keyword evidence="6" id="KW-1185">Reference proteome</keyword>
<accession>A0A5C5U101</accession>
<evidence type="ECO:0000256" key="3">
    <source>
        <dbReference type="ARBA" id="ARBA00023186"/>
    </source>
</evidence>
<evidence type="ECO:0000256" key="4">
    <source>
        <dbReference type="HAMAP-Rule" id="MF_02200"/>
    </source>
</evidence>
<dbReference type="HAMAP" id="MF_02200">
    <property type="entry name" value="NapD"/>
    <property type="match status" value="1"/>
</dbReference>
<dbReference type="Proteomes" id="UP000319980">
    <property type="component" value="Unassembled WGS sequence"/>
</dbReference>
<sequence>MPDAAREWHVASLVVRHRREALSALAAAIGGADGLELAMQDDTRSVLLQESDGTAGLMASIDLLQAVPGVLSVNLVYHHVEPQARPGDEPENGTQELPR</sequence>